<keyword evidence="2" id="KW-1185">Reference proteome</keyword>
<dbReference type="PANTHER" id="PTHR39166:SF1">
    <property type="entry name" value="BLL1166 PROTEIN"/>
    <property type="match status" value="1"/>
</dbReference>
<organism evidence="1 2">
    <name type="scientific">Paenibacillus terricola</name>
    <dbReference type="NCBI Taxonomy" id="2763503"/>
    <lineage>
        <taxon>Bacteria</taxon>
        <taxon>Bacillati</taxon>
        <taxon>Bacillota</taxon>
        <taxon>Bacilli</taxon>
        <taxon>Bacillales</taxon>
        <taxon>Paenibacillaceae</taxon>
        <taxon>Paenibacillus</taxon>
    </lineage>
</organism>
<reference evidence="1 2" key="1">
    <citation type="submission" date="2020-09" db="EMBL/GenBank/DDBJ databases">
        <title>Paenibacillus sp. strain PR3 16S rRNA gene Genome sequencing and assembly.</title>
        <authorList>
            <person name="Kim J."/>
        </authorList>
    </citation>
    <scope>NUCLEOTIDE SEQUENCE [LARGE SCALE GENOMIC DNA]</scope>
    <source>
        <strain evidence="1 2">PR3</strain>
    </source>
</reference>
<sequence>MKDIQTPGHQIEKLIQVVQKHKAIYEFLNRVHELQLNNYYIGAGCIVQTIWNDISGFPLDYGIKDVDFVYYDDHDLSEETERNLQAQLEGLFPDYPFRIDVKNEARVHLWYRNKFGYEIAPYRSLEEAIDTWPTTATSLGIRIRSHMWEVYAPYGLDDLFNKVIRPNKRQITKEIYDKKVDRWKSQWSDLRIEPWE</sequence>
<comment type="caution">
    <text evidence="1">The sequence shown here is derived from an EMBL/GenBank/DDBJ whole genome shotgun (WGS) entry which is preliminary data.</text>
</comment>
<gene>
    <name evidence="1" type="ORF">H8B09_29880</name>
</gene>
<name>A0ABR8N458_9BACL</name>
<dbReference type="InterPro" id="IPR009267">
    <property type="entry name" value="NTP_transf_6"/>
</dbReference>
<evidence type="ECO:0000313" key="1">
    <source>
        <dbReference type="EMBL" id="MBD3922955.1"/>
    </source>
</evidence>
<proteinExistence type="predicted"/>
<dbReference type="Proteomes" id="UP000609346">
    <property type="component" value="Unassembled WGS sequence"/>
</dbReference>
<evidence type="ECO:0000313" key="2">
    <source>
        <dbReference type="Proteomes" id="UP000609346"/>
    </source>
</evidence>
<accession>A0ABR8N458</accession>
<dbReference type="Pfam" id="PF06042">
    <property type="entry name" value="NTP_transf_6"/>
    <property type="match status" value="1"/>
</dbReference>
<dbReference type="EMBL" id="JACXZA010000014">
    <property type="protein sequence ID" value="MBD3922955.1"/>
    <property type="molecule type" value="Genomic_DNA"/>
</dbReference>
<protein>
    <submittedName>
        <fullName evidence="1">Nucleotidyltransferase family protein</fullName>
    </submittedName>
</protein>
<dbReference type="RefSeq" id="WP_191207244.1">
    <property type="nucleotide sequence ID" value="NZ_JACXZA010000014.1"/>
</dbReference>
<dbReference type="PANTHER" id="PTHR39166">
    <property type="entry name" value="BLL1166 PROTEIN"/>
    <property type="match status" value="1"/>
</dbReference>